<proteinExistence type="predicted"/>
<organism evidence="2 3">
    <name type="scientific">Paraburkholderia strydomiana</name>
    <dbReference type="NCBI Taxonomy" id="1245417"/>
    <lineage>
        <taxon>Bacteria</taxon>
        <taxon>Pseudomonadati</taxon>
        <taxon>Pseudomonadota</taxon>
        <taxon>Betaproteobacteria</taxon>
        <taxon>Burkholderiales</taxon>
        <taxon>Burkholderiaceae</taxon>
        <taxon>Paraburkholderia</taxon>
    </lineage>
</organism>
<evidence type="ECO:0008006" key="4">
    <source>
        <dbReference type="Google" id="ProtNLM"/>
    </source>
</evidence>
<evidence type="ECO:0000313" key="3">
    <source>
        <dbReference type="Proteomes" id="UP001629392"/>
    </source>
</evidence>
<feature type="compositionally biased region" description="Basic and acidic residues" evidence="1">
    <location>
        <begin position="60"/>
        <end position="71"/>
    </location>
</feature>
<name>A0ABW9EDQ7_9BURK</name>
<dbReference type="Proteomes" id="UP001629392">
    <property type="component" value="Unassembled WGS sequence"/>
</dbReference>
<feature type="region of interest" description="Disordered" evidence="1">
    <location>
        <begin position="56"/>
        <end position="82"/>
    </location>
</feature>
<dbReference type="EMBL" id="JAQQCL010000008">
    <property type="protein sequence ID" value="MFM0717258.1"/>
    <property type="molecule type" value="Genomic_DNA"/>
</dbReference>
<evidence type="ECO:0000313" key="2">
    <source>
        <dbReference type="EMBL" id="MFM0717258.1"/>
    </source>
</evidence>
<comment type="caution">
    <text evidence="2">The sequence shown here is derived from an EMBL/GenBank/DDBJ whole genome shotgun (WGS) entry which is preliminary data.</text>
</comment>
<reference evidence="2 3" key="1">
    <citation type="journal article" date="2024" name="Chem. Sci.">
        <title>Discovery of megapolipeptins by genome mining of a Burkholderiales bacteria collection.</title>
        <authorList>
            <person name="Paulo B.S."/>
            <person name="Recchia M.J.J."/>
            <person name="Lee S."/>
            <person name="Fergusson C.H."/>
            <person name="Romanowski S.B."/>
            <person name="Hernandez A."/>
            <person name="Krull N."/>
            <person name="Liu D.Y."/>
            <person name="Cavanagh H."/>
            <person name="Bos A."/>
            <person name="Gray C.A."/>
            <person name="Murphy B.T."/>
            <person name="Linington R.G."/>
            <person name="Eustaquio A.S."/>
        </authorList>
    </citation>
    <scope>NUCLEOTIDE SEQUENCE [LARGE SCALE GENOMIC DNA]</scope>
    <source>
        <strain evidence="2 3">RL17-350-BIC-E</strain>
    </source>
</reference>
<dbReference type="RefSeq" id="WP_408153221.1">
    <property type="nucleotide sequence ID" value="NZ_JAQQCL010000008.1"/>
</dbReference>
<evidence type="ECO:0000256" key="1">
    <source>
        <dbReference type="SAM" id="MobiDB-lite"/>
    </source>
</evidence>
<sequence length="82" mass="8941">MKKIRSARFLAAVAIVSSATVMQIREGMHAHDASPTNAQATLSLCAATRDGLIPASCESTRGERKLERDIQPQHGAQRQLWV</sequence>
<gene>
    <name evidence="2" type="ORF">PQQ73_13050</name>
</gene>
<keyword evidence="3" id="KW-1185">Reference proteome</keyword>
<accession>A0ABW9EDQ7</accession>
<protein>
    <recommendedName>
        <fullName evidence="4">Secreted protein</fullName>
    </recommendedName>
</protein>